<protein>
    <recommendedName>
        <fullName evidence="3">Cof subfamily protein (Haloacid dehalogenase superfamily)/HAD superfamily hydrolase (TIGR01484 family)</fullName>
    </recommendedName>
</protein>
<dbReference type="Gene3D" id="3.40.50.1000">
    <property type="entry name" value="HAD superfamily/HAD-like"/>
    <property type="match status" value="1"/>
</dbReference>
<dbReference type="NCBIfam" id="TIGR01484">
    <property type="entry name" value="HAD-SF-IIB"/>
    <property type="match status" value="1"/>
</dbReference>
<dbReference type="GO" id="GO:0000287">
    <property type="term" value="F:magnesium ion binding"/>
    <property type="evidence" value="ECO:0007669"/>
    <property type="project" value="TreeGrafter"/>
</dbReference>
<dbReference type="SUPFAM" id="SSF56784">
    <property type="entry name" value="HAD-like"/>
    <property type="match status" value="1"/>
</dbReference>
<dbReference type="Proteomes" id="UP000295197">
    <property type="component" value="Unassembled WGS sequence"/>
</dbReference>
<dbReference type="SFLD" id="SFLDG01144">
    <property type="entry name" value="C2.B.4:_PGP_Like"/>
    <property type="match status" value="1"/>
</dbReference>
<sequence>MLAKLNFDEYVFTFEPHYIHMQNPTIQAVFFDIDGTLLSFKTHEVAASTEEAIEQLQAKGIKTILSTGRSINSIDHVRYLNFDGFITFNGGYCVTKEGEILFKQNIDPNDIKSVLQYAKEHPLSFSFMSEKEVSIHDVTPEIAGMYAHLNLPVPPTVDIENVDVESILQTNIFLGPEEEKEFMAQVMPNSLASRWSPLFADVNPKGQSKQIGIDIFCQYFGIDVANTMAFGDGGNDITMLKHVGIGVAMGNANPEVKEIADYITDDVDYDGIWNALKHYKVI</sequence>
<dbReference type="SFLD" id="SFLDS00003">
    <property type="entry name" value="Haloacid_Dehalogenase"/>
    <property type="match status" value="1"/>
</dbReference>
<accession>A0A4R3VW33</accession>
<dbReference type="GO" id="GO:0016791">
    <property type="term" value="F:phosphatase activity"/>
    <property type="evidence" value="ECO:0007669"/>
    <property type="project" value="TreeGrafter"/>
</dbReference>
<name>A0A4R3VW33_9SPHI</name>
<dbReference type="PANTHER" id="PTHR10000:SF25">
    <property type="entry name" value="PHOSPHATASE YKRA-RELATED"/>
    <property type="match status" value="1"/>
</dbReference>
<proteinExistence type="predicted"/>
<dbReference type="PROSITE" id="PS01228">
    <property type="entry name" value="COF_1"/>
    <property type="match status" value="1"/>
</dbReference>
<dbReference type="InterPro" id="IPR036412">
    <property type="entry name" value="HAD-like_sf"/>
</dbReference>
<comment type="caution">
    <text evidence="1">The sequence shown here is derived from an EMBL/GenBank/DDBJ whole genome shotgun (WGS) entry which is preliminary data.</text>
</comment>
<reference evidence="1 2" key="1">
    <citation type="submission" date="2019-03" db="EMBL/GenBank/DDBJ databases">
        <title>Genomic Encyclopedia of Type Strains, Phase IV (KMG-IV): sequencing the most valuable type-strain genomes for metagenomic binning, comparative biology and taxonomic classification.</title>
        <authorList>
            <person name="Goeker M."/>
        </authorList>
    </citation>
    <scope>NUCLEOTIDE SEQUENCE [LARGE SCALE GENOMIC DNA]</scope>
    <source>
        <strain evidence="1 2">DSM 22362</strain>
    </source>
</reference>
<dbReference type="InterPro" id="IPR023214">
    <property type="entry name" value="HAD_sf"/>
</dbReference>
<dbReference type="AlphaFoldDB" id="A0A4R3VW33"/>
<keyword evidence="2" id="KW-1185">Reference proteome</keyword>
<dbReference type="EMBL" id="SMBZ01000023">
    <property type="protein sequence ID" value="TCV12583.1"/>
    <property type="molecule type" value="Genomic_DNA"/>
</dbReference>
<evidence type="ECO:0008006" key="3">
    <source>
        <dbReference type="Google" id="ProtNLM"/>
    </source>
</evidence>
<dbReference type="PANTHER" id="PTHR10000">
    <property type="entry name" value="PHOSPHOSERINE PHOSPHATASE"/>
    <property type="match status" value="1"/>
</dbReference>
<evidence type="ECO:0000313" key="2">
    <source>
        <dbReference type="Proteomes" id="UP000295197"/>
    </source>
</evidence>
<dbReference type="InterPro" id="IPR000150">
    <property type="entry name" value="Cof"/>
</dbReference>
<dbReference type="Gene3D" id="3.30.1240.10">
    <property type="match status" value="1"/>
</dbReference>
<dbReference type="GO" id="GO:0005829">
    <property type="term" value="C:cytosol"/>
    <property type="evidence" value="ECO:0007669"/>
    <property type="project" value="TreeGrafter"/>
</dbReference>
<dbReference type="InterPro" id="IPR006379">
    <property type="entry name" value="HAD-SF_hydro_IIB"/>
</dbReference>
<dbReference type="NCBIfam" id="TIGR00099">
    <property type="entry name" value="Cof-subfamily"/>
    <property type="match status" value="1"/>
</dbReference>
<dbReference type="PROSITE" id="PS01229">
    <property type="entry name" value="COF_2"/>
    <property type="match status" value="1"/>
</dbReference>
<evidence type="ECO:0000313" key="1">
    <source>
        <dbReference type="EMBL" id="TCV12583.1"/>
    </source>
</evidence>
<organism evidence="1 2">
    <name type="scientific">Sphingobacterium alimentarium</name>
    <dbReference type="NCBI Taxonomy" id="797292"/>
    <lineage>
        <taxon>Bacteria</taxon>
        <taxon>Pseudomonadati</taxon>
        <taxon>Bacteroidota</taxon>
        <taxon>Sphingobacteriia</taxon>
        <taxon>Sphingobacteriales</taxon>
        <taxon>Sphingobacteriaceae</taxon>
        <taxon>Sphingobacterium</taxon>
    </lineage>
</organism>
<dbReference type="Pfam" id="PF08282">
    <property type="entry name" value="Hydrolase_3"/>
    <property type="match status" value="1"/>
</dbReference>
<gene>
    <name evidence="1" type="ORF">EDC17_102335</name>
</gene>
<dbReference type="SFLD" id="SFLDG01140">
    <property type="entry name" value="C2.B:_Phosphomannomutase_and_P"/>
    <property type="match status" value="1"/>
</dbReference>